<evidence type="ECO:0000256" key="1">
    <source>
        <dbReference type="SAM" id="SignalP"/>
    </source>
</evidence>
<dbReference type="KEGG" id="cem:LH23_17795"/>
<dbReference type="EMBL" id="CP009458">
    <property type="protein sequence ID" value="AIR62442.1"/>
    <property type="molecule type" value="Genomic_DNA"/>
</dbReference>
<gene>
    <name evidence="2" type="ORF">LH23_17795</name>
</gene>
<evidence type="ECO:0000313" key="3">
    <source>
        <dbReference type="Proteomes" id="UP000029516"/>
    </source>
</evidence>
<accession>A0AAN0VUS3</accession>
<name>A0AAN0VUS3_9ENTR</name>
<protein>
    <submittedName>
        <fullName evidence="2">Uncharacterized protein</fullName>
    </submittedName>
</protein>
<proteinExistence type="predicted"/>
<feature type="chain" id="PRO_5042856545" evidence="1">
    <location>
        <begin position="20"/>
        <end position="174"/>
    </location>
</feature>
<reference evidence="2 3" key="1">
    <citation type="submission" date="2014-09" db="EMBL/GenBank/DDBJ databases">
        <authorList>
            <person name="Chan K.-G."/>
        </authorList>
    </citation>
    <scope>NUCLEOTIDE SEQUENCE [LARGE SCALE GENOMIC DNA]</scope>
    <source>
        <strain evidence="2 3">M006</strain>
    </source>
</reference>
<dbReference type="Proteomes" id="UP000029516">
    <property type="component" value="Chromosome"/>
</dbReference>
<dbReference type="AlphaFoldDB" id="A0AAN0VUS3"/>
<keyword evidence="1" id="KW-0732">Signal</keyword>
<evidence type="ECO:0000313" key="2">
    <source>
        <dbReference type="EMBL" id="AIR62442.1"/>
    </source>
</evidence>
<organism evidence="2 3">
    <name type="scientific">Cedecea neteri</name>
    <dbReference type="NCBI Taxonomy" id="158822"/>
    <lineage>
        <taxon>Bacteria</taxon>
        <taxon>Pseudomonadati</taxon>
        <taxon>Pseudomonadota</taxon>
        <taxon>Gammaproteobacteria</taxon>
        <taxon>Enterobacterales</taxon>
        <taxon>Enterobacteriaceae</taxon>
        <taxon>Cedecea</taxon>
    </lineage>
</organism>
<sequence>MFKYLIILSPLAFAFNASAINFQGTPVTTKADVVVKQDSRITLSAGGVANNIPEDNVGTGQIFKLYVDASEANTKISIAGGSETIINEDGTVYSNAKDDGTKLILQIDKTNTKKVSTDTAYLPAAANQVTGASSLLTTMTNSGREIVIFNGADVPQNVTPGEYVFSFIAQAYTE</sequence>
<dbReference type="RefSeq" id="WP_039293915.1">
    <property type="nucleotide sequence ID" value="NZ_CP009458.1"/>
</dbReference>
<feature type="signal peptide" evidence="1">
    <location>
        <begin position="1"/>
        <end position="19"/>
    </location>
</feature>